<comment type="caution">
    <text evidence="4">The sequence shown here is derived from an EMBL/GenBank/DDBJ whole genome shotgun (WGS) entry which is preliminary data.</text>
</comment>
<sequence length="389" mass="42013">MRLPAALALSLLAAAPAGAAPCGGSFAGFLKTMQAEAVAAGHDPAAAARFFGGARQDQKVLRADRAQGVFRKTFIDFSRALISQNRLVNGRRNAKKYAGVFARAQRDYGVSRGILLAFWAFETDYGAVQGDHNTRNALLTLAHDCRRPQIFQPQVMAALKLYELGEFDLNTTGAWAGEIGMVQMLPRDILERGVDGDGDGKVTLKTSAPDAILSAAHTLSMLGWLPNQPWLQQVVVPAGLDWAKTGLGTELTVADWARMGVRARNGKLPKGTLPASVLLPQGRKGPAFMVFPNYRVLFEWNKSFVYVTTAAYFATRLEGAPPYDAGHPDPQLSLAQMKDLQRKLAARGHDVGKVDGILGAKTRAAVQKEQERLGLPADAWPTAGLLNRL</sequence>
<dbReference type="InterPro" id="IPR031304">
    <property type="entry name" value="SLT_2"/>
</dbReference>
<feature type="domain" description="Peptidoglycan binding-like" evidence="2">
    <location>
        <begin position="336"/>
        <end position="386"/>
    </location>
</feature>
<organism evidence="4 5">
    <name type="scientific">Acidimangrovimonas pyrenivorans</name>
    <dbReference type="NCBI Taxonomy" id="2030798"/>
    <lineage>
        <taxon>Bacteria</taxon>
        <taxon>Pseudomonadati</taxon>
        <taxon>Pseudomonadota</taxon>
        <taxon>Alphaproteobacteria</taxon>
        <taxon>Rhodobacterales</taxon>
        <taxon>Paracoccaceae</taxon>
        <taxon>Acidimangrovimonas</taxon>
    </lineage>
</organism>
<dbReference type="Proteomes" id="UP001595443">
    <property type="component" value="Unassembled WGS sequence"/>
</dbReference>
<proteinExistence type="predicted"/>
<evidence type="ECO:0000313" key="5">
    <source>
        <dbReference type="Proteomes" id="UP001595443"/>
    </source>
</evidence>
<evidence type="ECO:0000313" key="4">
    <source>
        <dbReference type="EMBL" id="MFC2970054.1"/>
    </source>
</evidence>
<feature type="signal peptide" evidence="1">
    <location>
        <begin position="1"/>
        <end position="19"/>
    </location>
</feature>
<dbReference type="InterPro" id="IPR002477">
    <property type="entry name" value="Peptidoglycan-bd-like"/>
</dbReference>
<feature type="chain" id="PRO_5047499363" evidence="1">
    <location>
        <begin position="20"/>
        <end position="389"/>
    </location>
</feature>
<dbReference type="SUPFAM" id="SSF53955">
    <property type="entry name" value="Lysozyme-like"/>
    <property type="match status" value="1"/>
</dbReference>
<keyword evidence="5" id="KW-1185">Reference proteome</keyword>
<dbReference type="Gene3D" id="1.10.530.10">
    <property type="match status" value="1"/>
</dbReference>
<evidence type="ECO:0000256" key="1">
    <source>
        <dbReference type="SAM" id="SignalP"/>
    </source>
</evidence>
<dbReference type="InterPro" id="IPR023346">
    <property type="entry name" value="Lysozyme-like_dom_sf"/>
</dbReference>
<dbReference type="InterPro" id="IPR011970">
    <property type="entry name" value="MltB_2"/>
</dbReference>
<dbReference type="Gene3D" id="1.10.8.350">
    <property type="entry name" value="Bacterial muramidase"/>
    <property type="match status" value="1"/>
</dbReference>
<feature type="domain" description="Transglycosylase SLT" evidence="3">
    <location>
        <begin position="26"/>
        <end position="314"/>
    </location>
</feature>
<dbReference type="Pfam" id="PF13406">
    <property type="entry name" value="SLT_2"/>
    <property type="match status" value="1"/>
</dbReference>
<dbReference type="Gene3D" id="1.10.101.10">
    <property type="entry name" value="PGBD-like superfamily/PGBD"/>
    <property type="match status" value="1"/>
</dbReference>
<gene>
    <name evidence="4" type="ORF">ACFOES_18305</name>
</gene>
<dbReference type="Pfam" id="PF01471">
    <property type="entry name" value="PG_binding_1"/>
    <property type="match status" value="1"/>
</dbReference>
<reference evidence="5" key="1">
    <citation type="journal article" date="2019" name="Int. J. Syst. Evol. Microbiol.">
        <title>The Global Catalogue of Microorganisms (GCM) 10K type strain sequencing project: providing services to taxonomists for standard genome sequencing and annotation.</title>
        <authorList>
            <consortium name="The Broad Institute Genomics Platform"/>
            <consortium name="The Broad Institute Genome Sequencing Center for Infectious Disease"/>
            <person name="Wu L."/>
            <person name="Ma J."/>
        </authorList>
    </citation>
    <scope>NUCLEOTIDE SEQUENCE [LARGE SCALE GENOMIC DNA]</scope>
    <source>
        <strain evidence="5">KCTC 62192</strain>
    </source>
</reference>
<accession>A0ABV7AKU8</accession>
<dbReference type="RefSeq" id="WP_377834816.1">
    <property type="nucleotide sequence ID" value="NZ_JBHRSK010000017.1"/>
</dbReference>
<keyword evidence="1" id="KW-0732">Signal</keyword>
<dbReference type="InterPro" id="IPR043426">
    <property type="entry name" value="MltB-like"/>
</dbReference>
<name>A0ABV7AKU8_9RHOB</name>
<dbReference type="EMBL" id="JBHRSK010000017">
    <property type="protein sequence ID" value="MFC2970054.1"/>
    <property type="molecule type" value="Genomic_DNA"/>
</dbReference>
<dbReference type="PANTHER" id="PTHR30163">
    <property type="entry name" value="MEMBRANE-BOUND LYTIC MUREIN TRANSGLYCOSYLASE B"/>
    <property type="match status" value="1"/>
</dbReference>
<evidence type="ECO:0000259" key="2">
    <source>
        <dbReference type="Pfam" id="PF01471"/>
    </source>
</evidence>
<protein>
    <submittedName>
        <fullName evidence="4">Lytic murein transglycosylase</fullName>
    </submittedName>
</protein>
<dbReference type="NCBIfam" id="TIGR02283">
    <property type="entry name" value="MltB_2"/>
    <property type="match status" value="1"/>
</dbReference>
<dbReference type="SUPFAM" id="SSF47090">
    <property type="entry name" value="PGBD-like"/>
    <property type="match status" value="1"/>
</dbReference>
<evidence type="ECO:0000259" key="3">
    <source>
        <dbReference type="Pfam" id="PF13406"/>
    </source>
</evidence>
<dbReference type="InterPro" id="IPR036365">
    <property type="entry name" value="PGBD-like_sf"/>
</dbReference>
<dbReference type="PANTHER" id="PTHR30163:SF8">
    <property type="entry name" value="LYTIC MUREIN TRANSGLYCOSYLASE"/>
    <property type="match status" value="1"/>
</dbReference>
<dbReference type="InterPro" id="IPR036366">
    <property type="entry name" value="PGBDSf"/>
</dbReference>